<dbReference type="Proteomes" id="UP000492821">
    <property type="component" value="Unassembled WGS sequence"/>
</dbReference>
<protein>
    <submittedName>
        <fullName evidence="2">F-box domain-containing protein</fullName>
    </submittedName>
</protein>
<sequence>MPFPLLSLPYGLQTRLRELSTPVEAYHLQIATAGVKNYILPLQVVRRYDSVALRPNAEGETQYYRSLAPLVKTVHLPSDVLEISTWLVLSQAHNLTFPDSNNSIINAHALLFDSTSIYLQLFQQVVVLFEKPITEFIVTGDGSFFFPTFIHLFQILPDVERISFLRCSVNSDWENEMLEAAPAKLKRCTITINSAVGLNTLKIDVIRKIFDKLNFTLIIHIDYPVVSEEKLTEFVQPHFVRKIIAHEDEPKLTFVVDLQHPWDYVVAG</sequence>
<reference evidence="2" key="2">
    <citation type="submission" date="2020-10" db="UniProtKB">
        <authorList>
            <consortium name="WormBaseParasite"/>
        </authorList>
    </citation>
    <scope>IDENTIFICATION</scope>
</reference>
<reference evidence="1" key="1">
    <citation type="journal article" date="2013" name="Genetics">
        <title>The draft genome and transcriptome of Panagrellus redivivus are shaped by the harsh demands of a free-living lifestyle.</title>
        <authorList>
            <person name="Srinivasan J."/>
            <person name="Dillman A.R."/>
            <person name="Macchietto M.G."/>
            <person name="Heikkinen L."/>
            <person name="Lakso M."/>
            <person name="Fracchia K.M."/>
            <person name="Antoshechkin I."/>
            <person name="Mortazavi A."/>
            <person name="Wong G."/>
            <person name="Sternberg P.W."/>
        </authorList>
    </citation>
    <scope>NUCLEOTIDE SEQUENCE [LARGE SCALE GENOMIC DNA]</scope>
    <source>
        <strain evidence="1">MT8872</strain>
    </source>
</reference>
<dbReference type="AlphaFoldDB" id="A0A7E4UUU7"/>
<organism evidence="1 2">
    <name type="scientific">Panagrellus redivivus</name>
    <name type="common">Microworm</name>
    <dbReference type="NCBI Taxonomy" id="6233"/>
    <lineage>
        <taxon>Eukaryota</taxon>
        <taxon>Metazoa</taxon>
        <taxon>Ecdysozoa</taxon>
        <taxon>Nematoda</taxon>
        <taxon>Chromadorea</taxon>
        <taxon>Rhabditida</taxon>
        <taxon>Tylenchina</taxon>
        <taxon>Panagrolaimomorpha</taxon>
        <taxon>Panagrolaimoidea</taxon>
        <taxon>Panagrolaimidae</taxon>
        <taxon>Panagrellus</taxon>
    </lineage>
</organism>
<evidence type="ECO:0000313" key="2">
    <source>
        <dbReference type="WBParaSite" id="Pan_g12675.t1"/>
    </source>
</evidence>
<accession>A0A7E4UUU7</accession>
<name>A0A7E4UUU7_PANRE</name>
<evidence type="ECO:0000313" key="1">
    <source>
        <dbReference type="Proteomes" id="UP000492821"/>
    </source>
</evidence>
<proteinExistence type="predicted"/>
<dbReference type="WBParaSite" id="Pan_g12675.t1">
    <property type="protein sequence ID" value="Pan_g12675.t1"/>
    <property type="gene ID" value="Pan_g12675"/>
</dbReference>
<keyword evidence="1" id="KW-1185">Reference proteome</keyword>